<protein>
    <submittedName>
        <fullName evidence="2">D-mannose-1-phosphate guanyltransferase</fullName>
    </submittedName>
</protein>
<evidence type="ECO:0000259" key="1">
    <source>
        <dbReference type="Pfam" id="PF00483"/>
    </source>
</evidence>
<dbReference type="RefSeq" id="WP_109417656.1">
    <property type="nucleotide sequence ID" value="NZ_QEAS01000020.1"/>
</dbReference>
<keyword evidence="2" id="KW-0808">Transferase</keyword>
<comment type="caution">
    <text evidence="2">The sequence shown here is derived from an EMBL/GenBank/DDBJ whole genome shotgun (WGS) entry which is preliminary data.</text>
</comment>
<dbReference type="AlphaFoldDB" id="A0A2U2PBM0"/>
<dbReference type="InterPro" id="IPR050486">
    <property type="entry name" value="Mannose-1P_guanyltransferase"/>
</dbReference>
<reference evidence="2 3" key="1">
    <citation type="submission" date="2018-04" db="EMBL/GenBank/DDBJ databases">
        <title>Pedobacter chongqingensis sp. nov., isolated from a rottenly hemp rope.</title>
        <authorList>
            <person name="Cai Y."/>
        </authorList>
    </citation>
    <scope>NUCLEOTIDE SEQUENCE [LARGE SCALE GENOMIC DNA]</scope>
    <source>
        <strain evidence="2 3">FJ4-8</strain>
    </source>
</reference>
<feature type="domain" description="Nucleotidyl transferase" evidence="1">
    <location>
        <begin position="5"/>
        <end position="232"/>
    </location>
</feature>
<dbReference type="PANTHER" id="PTHR22572">
    <property type="entry name" value="SUGAR-1-PHOSPHATE GUANYL TRANSFERASE"/>
    <property type="match status" value="1"/>
</dbReference>
<proteinExistence type="predicted"/>
<dbReference type="Pfam" id="PF00483">
    <property type="entry name" value="NTP_transferase"/>
    <property type="match status" value="1"/>
</dbReference>
<name>A0A2U2PBM0_9SPHI</name>
<evidence type="ECO:0000313" key="2">
    <source>
        <dbReference type="EMBL" id="PWG78798.1"/>
    </source>
</evidence>
<organism evidence="2 3">
    <name type="scientific">Pararcticibacter amylolyticus</name>
    <dbReference type="NCBI Taxonomy" id="2173175"/>
    <lineage>
        <taxon>Bacteria</taxon>
        <taxon>Pseudomonadati</taxon>
        <taxon>Bacteroidota</taxon>
        <taxon>Sphingobacteriia</taxon>
        <taxon>Sphingobacteriales</taxon>
        <taxon>Sphingobacteriaceae</taxon>
        <taxon>Pararcticibacter</taxon>
    </lineage>
</organism>
<evidence type="ECO:0000313" key="3">
    <source>
        <dbReference type="Proteomes" id="UP000245647"/>
    </source>
</evidence>
<accession>A0A2U2PBM0</accession>
<dbReference type="InterPro" id="IPR005835">
    <property type="entry name" value="NTP_transferase_dom"/>
</dbReference>
<dbReference type="GO" id="GO:0016740">
    <property type="term" value="F:transferase activity"/>
    <property type="evidence" value="ECO:0007669"/>
    <property type="project" value="UniProtKB-KW"/>
</dbReference>
<dbReference type="Proteomes" id="UP000245647">
    <property type="component" value="Unassembled WGS sequence"/>
</dbReference>
<keyword evidence="3" id="KW-1185">Reference proteome</keyword>
<dbReference type="CDD" id="cd06915">
    <property type="entry name" value="NTP_transferase_WcbM_like"/>
    <property type="match status" value="1"/>
</dbReference>
<dbReference type="EMBL" id="QEAS01000020">
    <property type="protein sequence ID" value="PWG78798.1"/>
    <property type="molecule type" value="Genomic_DNA"/>
</dbReference>
<sequence>MIREAIILAGGLGTRLRSVIKDIPKPMAEVAGVPFLKYTLNYLRANKISRVILAVGYKHEIIRNFLENPHNNYGLEICYSIEEDLLGTGGAVYKGFEQIAGESAFIINGDTYFDPDLSDLEKFAQSSSASVAMALKKIQNSQRYGSVSITENGKIIGFKEKGLSPEGNTIINGGIYYMKKALIDQFNMPKKFSLEKDLFEDKVNDLAMFGKIYHNTFIDIGIPSDYAAAQTILKNII</sequence>
<dbReference type="InterPro" id="IPR029044">
    <property type="entry name" value="Nucleotide-diphossugar_trans"/>
</dbReference>
<gene>
    <name evidence="2" type="ORF">DDR33_20450</name>
</gene>
<dbReference type="Gene3D" id="3.90.550.10">
    <property type="entry name" value="Spore Coat Polysaccharide Biosynthesis Protein SpsA, Chain A"/>
    <property type="match status" value="1"/>
</dbReference>
<dbReference type="OrthoDB" id="9813880at2"/>
<dbReference type="SUPFAM" id="SSF53448">
    <property type="entry name" value="Nucleotide-diphospho-sugar transferases"/>
    <property type="match status" value="1"/>
</dbReference>